<dbReference type="AlphaFoldDB" id="A0A5J4WIC8"/>
<comment type="caution">
    <text evidence="1">The sequence shown here is derived from an EMBL/GenBank/DDBJ whole genome shotgun (WGS) entry which is preliminary data.</text>
</comment>
<organism evidence="1 2">
    <name type="scientific">Streblomastix strix</name>
    <dbReference type="NCBI Taxonomy" id="222440"/>
    <lineage>
        <taxon>Eukaryota</taxon>
        <taxon>Metamonada</taxon>
        <taxon>Preaxostyla</taxon>
        <taxon>Oxymonadida</taxon>
        <taxon>Streblomastigidae</taxon>
        <taxon>Streblomastix</taxon>
    </lineage>
</organism>
<proteinExistence type="predicted"/>
<evidence type="ECO:0000313" key="1">
    <source>
        <dbReference type="EMBL" id="KAA6394443.1"/>
    </source>
</evidence>
<dbReference type="EMBL" id="SNRW01001942">
    <property type="protein sequence ID" value="KAA6394443.1"/>
    <property type="molecule type" value="Genomic_DNA"/>
</dbReference>
<reference evidence="1 2" key="1">
    <citation type="submission" date="2019-03" db="EMBL/GenBank/DDBJ databases">
        <title>Single cell metagenomics reveals metabolic interactions within the superorganism composed of flagellate Streblomastix strix and complex community of Bacteroidetes bacteria on its surface.</title>
        <authorList>
            <person name="Treitli S.C."/>
            <person name="Kolisko M."/>
            <person name="Husnik F."/>
            <person name="Keeling P."/>
            <person name="Hampl V."/>
        </authorList>
    </citation>
    <scope>NUCLEOTIDE SEQUENCE [LARGE SCALE GENOMIC DNA]</scope>
    <source>
        <strain evidence="1">ST1C</strain>
    </source>
</reference>
<gene>
    <name evidence="1" type="ORF">EZS28_010030</name>
</gene>
<evidence type="ECO:0000313" key="2">
    <source>
        <dbReference type="Proteomes" id="UP000324800"/>
    </source>
</evidence>
<accession>A0A5J4WIC8</accession>
<protein>
    <submittedName>
        <fullName evidence="1">Uncharacterized protein</fullName>
    </submittedName>
</protein>
<sequence length="90" mass="10126">MMSEEDIETQLANYKRYKQNDDGTNFGPNSRPCSIVCASDMDKCDGLSVIISGTKTWDKTVLRNRRNFQAAIAICHIVISLEIDLILNSQ</sequence>
<dbReference type="Proteomes" id="UP000324800">
    <property type="component" value="Unassembled WGS sequence"/>
</dbReference>
<name>A0A5J4WIC8_9EUKA</name>